<comment type="caution">
    <text evidence="1">The sequence shown here is derived from an EMBL/GenBank/DDBJ whole genome shotgun (WGS) entry which is preliminary data.</text>
</comment>
<dbReference type="PANTHER" id="PTHR20908:SF4">
    <property type="entry name" value="SI:DKEY-5I3.5"/>
    <property type="match status" value="1"/>
</dbReference>
<dbReference type="PANTHER" id="PTHR20908">
    <property type="entry name" value="LD15586P"/>
    <property type="match status" value="1"/>
</dbReference>
<organism evidence="1 2">
    <name type="scientific">Holothuria leucospilota</name>
    <name type="common">Black long sea cucumber</name>
    <name type="synonym">Mertensiothuria leucospilota</name>
    <dbReference type="NCBI Taxonomy" id="206669"/>
    <lineage>
        <taxon>Eukaryota</taxon>
        <taxon>Metazoa</taxon>
        <taxon>Echinodermata</taxon>
        <taxon>Eleutherozoa</taxon>
        <taxon>Echinozoa</taxon>
        <taxon>Holothuroidea</taxon>
        <taxon>Aspidochirotacea</taxon>
        <taxon>Aspidochirotida</taxon>
        <taxon>Holothuriidae</taxon>
        <taxon>Holothuria</taxon>
    </lineage>
</organism>
<name>A0A9Q1H1U0_HOLLE</name>
<dbReference type="OrthoDB" id="77878at2759"/>
<accession>A0A9Q1H1U0</accession>
<dbReference type="Proteomes" id="UP001152320">
    <property type="component" value="Chromosome 14"/>
</dbReference>
<protein>
    <submittedName>
        <fullName evidence="1">Uncharacterized protein</fullName>
    </submittedName>
</protein>
<dbReference type="GO" id="GO:0017171">
    <property type="term" value="F:serine hydrolase activity"/>
    <property type="evidence" value="ECO:0007669"/>
    <property type="project" value="TreeGrafter"/>
</dbReference>
<dbReference type="InterPro" id="IPR029058">
    <property type="entry name" value="AB_hydrolase_fold"/>
</dbReference>
<dbReference type="EMBL" id="JAIZAY010000014">
    <property type="protein sequence ID" value="KAJ8028951.1"/>
    <property type="molecule type" value="Genomic_DNA"/>
</dbReference>
<dbReference type="Pfam" id="PF05705">
    <property type="entry name" value="DUF829"/>
    <property type="match status" value="1"/>
</dbReference>
<evidence type="ECO:0000313" key="1">
    <source>
        <dbReference type="EMBL" id="KAJ8028951.1"/>
    </source>
</evidence>
<dbReference type="InterPro" id="IPR008547">
    <property type="entry name" value="DUF829_TMEM53"/>
</dbReference>
<proteinExistence type="predicted"/>
<dbReference type="AlphaFoldDB" id="A0A9Q1H1U0"/>
<reference evidence="1" key="1">
    <citation type="submission" date="2021-10" db="EMBL/GenBank/DDBJ databases">
        <title>Tropical sea cucumber genome reveals ecological adaptation and Cuvierian tubules defense mechanism.</title>
        <authorList>
            <person name="Chen T."/>
        </authorList>
    </citation>
    <scope>NUCLEOTIDE SEQUENCE</scope>
    <source>
        <strain evidence="1">Nanhai2018</strain>
        <tissue evidence="1">Muscle</tissue>
    </source>
</reference>
<evidence type="ECO:0000313" key="2">
    <source>
        <dbReference type="Proteomes" id="UP001152320"/>
    </source>
</evidence>
<sequence length="174" mass="20046">MSIGAYIYSIILIEALKNQEAVSYLNQRVKGNIFDSLVCGGLNQMAVGVSKLIFKNFILEKVFTTTLLSYFTLTKPYTVQEYDKITQQFIDNPFTPSALIFYSTVDPMSDPNVVEYTGQTWGKRSAHIQMKKWDDAGHVELFKKHPKEYVERLDEYIDFIRPSVRPYKPVVAKL</sequence>
<keyword evidence="2" id="KW-1185">Reference proteome</keyword>
<gene>
    <name evidence="1" type="ORF">HOLleu_28213</name>
</gene>
<dbReference type="SUPFAM" id="SSF53474">
    <property type="entry name" value="alpha/beta-Hydrolases"/>
    <property type="match status" value="1"/>
</dbReference>